<accession>A0A4Y7U2F9</accession>
<comment type="caution">
    <text evidence="1">The sequence shown here is derived from an EMBL/GenBank/DDBJ whole genome shotgun (WGS) entry which is preliminary data.</text>
</comment>
<protein>
    <recommendedName>
        <fullName evidence="3">NACHT domain-containing protein</fullName>
    </recommendedName>
</protein>
<dbReference type="OrthoDB" id="4760524at2759"/>
<sequence>MEKCLVEPLADAYKQGARRKHIILIDGFDECLIMERGHLLQVLHTLVTSIPLHHIIVASRPELDMQMAFISSHLAAVTHFLRLQDYDGTFDIRNYFCDEFCRIREVHPARKCTIPLAWPVEEVLDTLVEESSGNFIGCFPVSVWRI</sequence>
<evidence type="ECO:0000313" key="2">
    <source>
        <dbReference type="Proteomes" id="UP000298030"/>
    </source>
</evidence>
<organism evidence="1 2">
    <name type="scientific">Coprinellus micaceus</name>
    <name type="common">Glistening ink-cap mushroom</name>
    <name type="synonym">Coprinus micaceus</name>
    <dbReference type="NCBI Taxonomy" id="71717"/>
    <lineage>
        <taxon>Eukaryota</taxon>
        <taxon>Fungi</taxon>
        <taxon>Dikarya</taxon>
        <taxon>Basidiomycota</taxon>
        <taxon>Agaricomycotina</taxon>
        <taxon>Agaricomycetes</taxon>
        <taxon>Agaricomycetidae</taxon>
        <taxon>Agaricales</taxon>
        <taxon>Agaricineae</taxon>
        <taxon>Psathyrellaceae</taxon>
        <taxon>Coprinellus</taxon>
    </lineage>
</organism>
<dbReference type="AlphaFoldDB" id="A0A4Y7U2F9"/>
<reference evidence="1 2" key="1">
    <citation type="journal article" date="2019" name="Nat. Ecol. Evol.">
        <title>Megaphylogeny resolves global patterns of mushroom evolution.</title>
        <authorList>
            <person name="Varga T."/>
            <person name="Krizsan K."/>
            <person name="Foldi C."/>
            <person name="Dima B."/>
            <person name="Sanchez-Garcia M."/>
            <person name="Sanchez-Ramirez S."/>
            <person name="Szollosi G.J."/>
            <person name="Szarkandi J.G."/>
            <person name="Papp V."/>
            <person name="Albert L."/>
            <person name="Andreopoulos W."/>
            <person name="Angelini C."/>
            <person name="Antonin V."/>
            <person name="Barry K.W."/>
            <person name="Bougher N.L."/>
            <person name="Buchanan P."/>
            <person name="Buyck B."/>
            <person name="Bense V."/>
            <person name="Catcheside P."/>
            <person name="Chovatia M."/>
            <person name="Cooper J."/>
            <person name="Damon W."/>
            <person name="Desjardin D."/>
            <person name="Finy P."/>
            <person name="Geml J."/>
            <person name="Haridas S."/>
            <person name="Hughes K."/>
            <person name="Justo A."/>
            <person name="Karasinski D."/>
            <person name="Kautmanova I."/>
            <person name="Kiss B."/>
            <person name="Kocsube S."/>
            <person name="Kotiranta H."/>
            <person name="LaButti K.M."/>
            <person name="Lechner B.E."/>
            <person name="Liimatainen K."/>
            <person name="Lipzen A."/>
            <person name="Lukacs Z."/>
            <person name="Mihaltcheva S."/>
            <person name="Morgado L.N."/>
            <person name="Niskanen T."/>
            <person name="Noordeloos M.E."/>
            <person name="Ohm R.A."/>
            <person name="Ortiz-Santana B."/>
            <person name="Ovrebo C."/>
            <person name="Racz N."/>
            <person name="Riley R."/>
            <person name="Savchenko A."/>
            <person name="Shiryaev A."/>
            <person name="Soop K."/>
            <person name="Spirin V."/>
            <person name="Szebenyi C."/>
            <person name="Tomsovsky M."/>
            <person name="Tulloss R.E."/>
            <person name="Uehling J."/>
            <person name="Grigoriev I.V."/>
            <person name="Vagvolgyi C."/>
            <person name="Papp T."/>
            <person name="Martin F.M."/>
            <person name="Miettinen O."/>
            <person name="Hibbett D.S."/>
            <person name="Nagy L.G."/>
        </authorList>
    </citation>
    <scope>NUCLEOTIDE SEQUENCE [LARGE SCALE GENOMIC DNA]</scope>
    <source>
        <strain evidence="1 2">FP101781</strain>
    </source>
</reference>
<name>A0A4Y7U2F9_COPMI</name>
<evidence type="ECO:0000313" key="1">
    <source>
        <dbReference type="EMBL" id="TEB39982.1"/>
    </source>
</evidence>
<gene>
    <name evidence="1" type="ORF">FA13DRAFT_45120</name>
</gene>
<dbReference type="Proteomes" id="UP000298030">
    <property type="component" value="Unassembled WGS sequence"/>
</dbReference>
<evidence type="ECO:0008006" key="3">
    <source>
        <dbReference type="Google" id="ProtNLM"/>
    </source>
</evidence>
<dbReference type="EMBL" id="QPFP01000001">
    <property type="protein sequence ID" value="TEB39982.1"/>
    <property type="molecule type" value="Genomic_DNA"/>
</dbReference>
<keyword evidence="2" id="KW-1185">Reference proteome</keyword>
<proteinExistence type="predicted"/>